<dbReference type="AlphaFoldDB" id="E0VLY0"/>
<organism>
    <name type="scientific">Pediculus humanus subsp. corporis</name>
    <name type="common">Body louse</name>
    <dbReference type="NCBI Taxonomy" id="121224"/>
    <lineage>
        <taxon>Eukaryota</taxon>
        <taxon>Metazoa</taxon>
        <taxon>Ecdysozoa</taxon>
        <taxon>Arthropoda</taxon>
        <taxon>Hexapoda</taxon>
        <taxon>Insecta</taxon>
        <taxon>Pterygota</taxon>
        <taxon>Neoptera</taxon>
        <taxon>Paraneoptera</taxon>
        <taxon>Psocodea</taxon>
        <taxon>Troctomorpha</taxon>
        <taxon>Phthiraptera</taxon>
        <taxon>Anoplura</taxon>
        <taxon>Pediculidae</taxon>
        <taxon>Pediculus</taxon>
    </lineage>
</organism>
<dbReference type="RefSeq" id="XP_002427124.1">
    <property type="nucleotide sequence ID" value="XM_002427079.1"/>
</dbReference>
<gene>
    <name evidence="2" type="primary">8229758</name>
    <name evidence="1" type="ORF">Phum_PHUM297540</name>
</gene>
<dbReference type="OrthoDB" id="6435470at2759"/>
<dbReference type="EMBL" id="AAZO01003447">
    <property type="status" value="NOT_ANNOTATED_CDS"/>
    <property type="molecule type" value="Genomic_DNA"/>
</dbReference>
<accession>E0VLY0</accession>
<protein>
    <submittedName>
        <fullName evidence="1 2">Uncharacterized protein</fullName>
    </submittedName>
</protein>
<evidence type="ECO:0000313" key="3">
    <source>
        <dbReference type="Proteomes" id="UP000009046"/>
    </source>
</evidence>
<dbReference type="KEGG" id="phu:Phum_PHUM297540"/>
<dbReference type="CTD" id="8229758"/>
<reference evidence="1" key="2">
    <citation type="submission" date="2007-04" db="EMBL/GenBank/DDBJ databases">
        <title>The genome of the human body louse.</title>
        <authorList>
            <consortium name="The Human Body Louse Genome Consortium"/>
            <person name="Kirkness E."/>
            <person name="Walenz B."/>
            <person name="Hass B."/>
            <person name="Bruggner R."/>
            <person name="Strausberg R."/>
        </authorList>
    </citation>
    <scope>NUCLEOTIDE SEQUENCE</scope>
    <source>
        <strain evidence="1">USDA</strain>
    </source>
</reference>
<sequence>MEHYREIEAIRRPGSPQLDVTKVRGSWRDYLDPIDYSDIDEIESDFLEFNHFESYEDDEEFIMDSFDFEPFSDTCGECDNEGEETDTDMEGLDLTLFEPIKSSDKCKHNCCCSCINNAVKGDCGYLLISVPVIKSETYIGEKENLNYDK</sequence>
<dbReference type="EnsemblMetazoa" id="PHUM297540-RA">
    <property type="protein sequence ID" value="PHUM297540-PA"/>
    <property type="gene ID" value="PHUM297540"/>
</dbReference>
<evidence type="ECO:0000313" key="2">
    <source>
        <dbReference type="EnsemblMetazoa" id="PHUM297540-PA"/>
    </source>
</evidence>
<reference evidence="1" key="1">
    <citation type="submission" date="2007-04" db="EMBL/GenBank/DDBJ databases">
        <title>Annotation of Pediculus humanus corporis strain USDA.</title>
        <authorList>
            <person name="Kirkness E."/>
            <person name="Hannick L."/>
            <person name="Hass B."/>
            <person name="Bruggner R."/>
            <person name="Lawson D."/>
            <person name="Bidwell S."/>
            <person name="Joardar V."/>
            <person name="Caler E."/>
            <person name="Walenz B."/>
            <person name="Inman J."/>
            <person name="Schobel S."/>
            <person name="Galinsky K."/>
            <person name="Amedeo P."/>
            <person name="Strausberg R."/>
        </authorList>
    </citation>
    <scope>NUCLEOTIDE SEQUENCE</scope>
    <source>
        <strain evidence="1">USDA</strain>
    </source>
</reference>
<proteinExistence type="predicted"/>
<dbReference type="VEuPathDB" id="VectorBase:PHUM297540"/>
<dbReference type="EMBL" id="DS235283">
    <property type="protein sequence ID" value="EEB14386.1"/>
    <property type="molecule type" value="Genomic_DNA"/>
</dbReference>
<evidence type="ECO:0000313" key="1">
    <source>
        <dbReference type="EMBL" id="EEB14386.1"/>
    </source>
</evidence>
<dbReference type="Proteomes" id="UP000009046">
    <property type="component" value="Unassembled WGS sequence"/>
</dbReference>
<dbReference type="HOGENOM" id="CLU_1751913_0_0_1"/>
<reference evidence="2" key="3">
    <citation type="submission" date="2020-05" db="UniProtKB">
        <authorList>
            <consortium name="EnsemblMetazoa"/>
        </authorList>
    </citation>
    <scope>IDENTIFICATION</scope>
    <source>
        <strain evidence="2">USDA</strain>
    </source>
</reference>
<name>E0VLY0_PEDHC</name>
<keyword evidence="3" id="KW-1185">Reference proteome</keyword>
<dbReference type="InParanoid" id="E0VLY0"/>
<dbReference type="GeneID" id="8229758"/>